<proteinExistence type="predicted"/>
<evidence type="ECO:0000256" key="1">
    <source>
        <dbReference type="ARBA" id="ARBA00022679"/>
    </source>
</evidence>
<evidence type="ECO:0000313" key="5">
    <source>
        <dbReference type="Proteomes" id="UP000032431"/>
    </source>
</evidence>
<dbReference type="PATRIC" id="fig|29343.3.peg.23"/>
<evidence type="ECO:0000259" key="3">
    <source>
        <dbReference type="PROSITE" id="PS51186"/>
    </source>
</evidence>
<dbReference type="Pfam" id="PF00583">
    <property type="entry name" value="Acetyltransf_1"/>
    <property type="match status" value="1"/>
</dbReference>
<dbReference type="PANTHER" id="PTHR10545">
    <property type="entry name" value="DIAMINE N-ACETYLTRANSFERASE"/>
    <property type="match status" value="1"/>
</dbReference>
<dbReference type="InterPro" id="IPR000182">
    <property type="entry name" value="GNAT_dom"/>
</dbReference>
<protein>
    <recommendedName>
        <fullName evidence="3">N-acetyltransferase domain-containing protein</fullName>
    </recommendedName>
</protein>
<dbReference type="OrthoDB" id="95438at2"/>
<evidence type="ECO:0000256" key="2">
    <source>
        <dbReference type="ARBA" id="ARBA00023315"/>
    </source>
</evidence>
<name>A0A078KKW9_9FIRM</name>
<accession>A0A078KKW9</accession>
<evidence type="ECO:0000313" key="4">
    <source>
        <dbReference type="EMBL" id="CDZ23172.1"/>
    </source>
</evidence>
<dbReference type="InterPro" id="IPR016181">
    <property type="entry name" value="Acyl_CoA_acyltransferase"/>
</dbReference>
<keyword evidence="1" id="KW-0808">Transferase</keyword>
<gene>
    <name evidence="4" type="ORF">CCDG5_0021</name>
</gene>
<reference evidence="5" key="1">
    <citation type="submission" date="2014-07" db="EMBL/GenBank/DDBJ databases">
        <authorList>
            <person name="Wibberg D."/>
        </authorList>
    </citation>
    <scope>NUCLEOTIDE SEQUENCE [LARGE SCALE GENOMIC DNA]</scope>
    <source>
        <strain evidence="5">DG5</strain>
    </source>
</reference>
<dbReference type="STRING" id="29343.CCDG5_0021"/>
<dbReference type="HOGENOM" id="CLU_013985_34_9_9"/>
<dbReference type="Proteomes" id="UP000032431">
    <property type="component" value="Chromosome I"/>
</dbReference>
<dbReference type="Gene3D" id="3.40.630.30">
    <property type="match status" value="1"/>
</dbReference>
<dbReference type="InterPro" id="IPR051016">
    <property type="entry name" value="Diverse_Substrate_AcTransf"/>
</dbReference>
<sequence>MIRKIRKEDKNDYIEMAKSFYMSDAVDHNIPEKHIEDTFDELMRSDEYAMAYIMEYEGKTAGYALLAKTFSQEAGGMVLWVEELYVKPEYRCRGLGHEFFSYLENNLCSGVKRIRLETEESNKRAISFYKSMGFEYLPYQQMIKTL</sequence>
<keyword evidence="5" id="KW-1185">Reference proteome</keyword>
<dbReference type="AlphaFoldDB" id="A0A078KKW9"/>
<feature type="domain" description="N-acetyltransferase" evidence="3">
    <location>
        <begin position="1"/>
        <end position="146"/>
    </location>
</feature>
<dbReference type="CDD" id="cd04301">
    <property type="entry name" value="NAT_SF"/>
    <property type="match status" value="1"/>
</dbReference>
<dbReference type="SUPFAM" id="SSF55729">
    <property type="entry name" value="Acyl-CoA N-acyltransferases (Nat)"/>
    <property type="match status" value="1"/>
</dbReference>
<organism evidence="4 5">
    <name type="scientific">[Clostridium] cellulosi</name>
    <dbReference type="NCBI Taxonomy" id="29343"/>
    <lineage>
        <taxon>Bacteria</taxon>
        <taxon>Bacillati</taxon>
        <taxon>Bacillota</taxon>
        <taxon>Clostridia</taxon>
        <taxon>Eubacteriales</taxon>
        <taxon>Oscillospiraceae</taxon>
        <taxon>Oscillospiraceae incertae sedis</taxon>
    </lineage>
</organism>
<dbReference type="GO" id="GO:0008080">
    <property type="term" value="F:N-acetyltransferase activity"/>
    <property type="evidence" value="ECO:0007669"/>
    <property type="project" value="TreeGrafter"/>
</dbReference>
<dbReference type="KEGG" id="ccel:CCDG5_0021"/>
<keyword evidence="2" id="KW-0012">Acyltransferase</keyword>
<dbReference type="PROSITE" id="PS51186">
    <property type="entry name" value="GNAT"/>
    <property type="match status" value="1"/>
</dbReference>
<dbReference type="EMBL" id="LM995447">
    <property type="protein sequence ID" value="CDZ23172.1"/>
    <property type="molecule type" value="Genomic_DNA"/>
</dbReference>
<dbReference type="PANTHER" id="PTHR10545:SF29">
    <property type="entry name" value="GH14572P-RELATED"/>
    <property type="match status" value="1"/>
</dbReference>